<organism evidence="2 3">
    <name type="scientific">Dactylonectria estremocensis</name>
    <dbReference type="NCBI Taxonomy" id="1079267"/>
    <lineage>
        <taxon>Eukaryota</taxon>
        <taxon>Fungi</taxon>
        <taxon>Dikarya</taxon>
        <taxon>Ascomycota</taxon>
        <taxon>Pezizomycotina</taxon>
        <taxon>Sordariomycetes</taxon>
        <taxon>Hypocreomycetidae</taxon>
        <taxon>Hypocreales</taxon>
        <taxon>Nectriaceae</taxon>
        <taxon>Dactylonectria</taxon>
    </lineage>
</organism>
<feature type="compositionally biased region" description="Polar residues" evidence="1">
    <location>
        <begin position="1"/>
        <end position="13"/>
    </location>
</feature>
<accession>A0A9P9D8N1</accession>
<feature type="compositionally biased region" description="Basic and acidic residues" evidence="1">
    <location>
        <begin position="229"/>
        <end position="240"/>
    </location>
</feature>
<feature type="compositionally biased region" description="Pro residues" evidence="1">
    <location>
        <begin position="26"/>
        <end position="36"/>
    </location>
</feature>
<dbReference type="EMBL" id="JAGMUU010000037">
    <property type="protein sequence ID" value="KAH7115755.1"/>
    <property type="molecule type" value="Genomic_DNA"/>
</dbReference>
<feature type="compositionally biased region" description="Polar residues" evidence="1">
    <location>
        <begin position="206"/>
        <end position="228"/>
    </location>
</feature>
<proteinExistence type="predicted"/>
<gene>
    <name evidence="2" type="ORF">B0J13DRAFT_613443</name>
</gene>
<feature type="compositionally biased region" description="Polar residues" evidence="1">
    <location>
        <begin position="104"/>
        <end position="116"/>
    </location>
</feature>
<evidence type="ECO:0000313" key="3">
    <source>
        <dbReference type="Proteomes" id="UP000717696"/>
    </source>
</evidence>
<reference evidence="2" key="1">
    <citation type="journal article" date="2021" name="Nat. Commun.">
        <title>Genetic determinants of endophytism in the Arabidopsis root mycobiome.</title>
        <authorList>
            <person name="Mesny F."/>
            <person name="Miyauchi S."/>
            <person name="Thiergart T."/>
            <person name="Pickel B."/>
            <person name="Atanasova L."/>
            <person name="Karlsson M."/>
            <person name="Huettel B."/>
            <person name="Barry K.W."/>
            <person name="Haridas S."/>
            <person name="Chen C."/>
            <person name="Bauer D."/>
            <person name="Andreopoulos W."/>
            <person name="Pangilinan J."/>
            <person name="LaButti K."/>
            <person name="Riley R."/>
            <person name="Lipzen A."/>
            <person name="Clum A."/>
            <person name="Drula E."/>
            <person name="Henrissat B."/>
            <person name="Kohler A."/>
            <person name="Grigoriev I.V."/>
            <person name="Martin F.M."/>
            <person name="Hacquard S."/>
        </authorList>
    </citation>
    <scope>NUCLEOTIDE SEQUENCE</scope>
    <source>
        <strain evidence="2">MPI-CAGE-AT-0021</strain>
    </source>
</reference>
<name>A0A9P9D8N1_9HYPO</name>
<keyword evidence="3" id="KW-1185">Reference proteome</keyword>
<evidence type="ECO:0000256" key="1">
    <source>
        <dbReference type="SAM" id="MobiDB-lite"/>
    </source>
</evidence>
<feature type="compositionally biased region" description="Basic and acidic residues" evidence="1">
    <location>
        <begin position="84"/>
        <end position="102"/>
    </location>
</feature>
<feature type="region of interest" description="Disordered" evidence="1">
    <location>
        <begin position="1"/>
        <end position="69"/>
    </location>
</feature>
<evidence type="ECO:0000313" key="2">
    <source>
        <dbReference type="EMBL" id="KAH7115755.1"/>
    </source>
</evidence>
<feature type="compositionally biased region" description="Pro residues" evidence="1">
    <location>
        <begin position="46"/>
        <end position="69"/>
    </location>
</feature>
<comment type="caution">
    <text evidence="2">The sequence shown here is derived from an EMBL/GenBank/DDBJ whole genome shotgun (WGS) entry which is preliminary data.</text>
</comment>
<feature type="region of interest" description="Disordered" evidence="1">
    <location>
        <begin position="84"/>
        <end position="248"/>
    </location>
</feature>
<protein>
    <submittedName>
        <fullName evidence="2">Uncharacterized protein</fullName>
    </submittedName>
</protein>
<sequence length="248" mass="26786">MMNVDTKQAQYSGQEGHDMTRICSPLPSPPPPPRTPPSHLSSPLSSSPPPLSPPPLSPPLPPLVWPLPPSAYLTIPPFNERVEQVAEDRARSAAKDPGRHADASSASRNECAQFTDPSGREVNETSLHGIFPSEGYGTMGPRVLGSDGRAIGDLHGQSMLRVSPTREPGEGSGSSSGDLNGAIYQVDAGNVDQNQSASRGERRRNLSTPRANRNGQLLSPQPPQLTRQSRWERHFKRDTSVRSSHTSR</sequence>
<dbReference type="Proteomes" id="UP000717696">
    <property type="component" value="Unassembled WGS sequence"/>
</dbReference>
<dbReference type="OrthoDB" id="10451809at2759"/>
<dbReference type="AlphaFoldDB" id="A0A9P9D8N1"/>